<dbReference type="InterPro" id="IPR006062">
    <property type="entry name" value="His_biosynth"/>
</dbReference>
<dbReference type="NCBIfam" id="NF038364">
    <property type="entry name" value="AglZ_HisF2_fam"/>
    <property type="match status" value="1"/>
</dbReference>
<dbReference type="GO" id="GO:0000107">
    <property type="term" value="F:imidazoleglycerol-phosphate synthase activity"/>
    <property type="evidence" value="ECO:0007669"/>
    <property type="project" value="InterPro"/>
</dbReference>
<keyword evidence="7 14" id="KW-0368">Histidine biosynthesis</keyword>
<dbReference type="GO" id="GO:0016829">
    <property type="term" value="F:lyase activity"/>
    <property type="evidence" value="ECO:0007669"/>
    <property type="project" value="UniProtKB-KW"/>
</dbReference>
<proteinExistence type="inferred from homology"/>
<comment type="similarity">
    <text evidence="2 14">Belongs to the HisA/HisF family.</text>
</comment>
<evidence type="ECO:0000256" key="5">
    <source>
        <dbReference type="ARBA" id="ARBA00016318"/>
    </source>
</evidence>
<dbReference type="Gene3D" id="3.20.20.70">
    <property type="entry name" value="Aldolase class I"/>
    <property type="match status" value="1"/>
</dbReference>
<evidence type="ECO:0000256" key="4">
    <source>
        <dbReference type="ARBA" id="ARBA00012809"/>
    </source>
</evidence>
<evidence type="ECO:0000256" key="7">
    <source>
        <dbReference type="ARBA" id="ARBA00023102"/>
    </source>
</evidence>
<dbReference type="OrthoDB" id="9781903at2"/>
<dbReference type="InterPro" id="IPR050064">
    <property type="entry name" value="IGPS_HisA/HisF"/>
</dbReference>
<dbReference type="InterPro" id="IPR004651">
    <property type="entry name" value="HisF"/>
</dbReference>
<dbReference type="GO" id="GO:0000105">
    <property type="term" value="P:L-histidine biosynthetic process"/>
    <property type="evidence" value="ECO:0007669"/>
    <property type="project" value="UniProtKB-UniPathway"/>
</dbReference>
<dbReference type="Pfam" id="PF00977">
    <property type="entry name" value="His_biosynth"/>
    <property type="match status" value="1"/>
</dbReference>
<keyword evidence="6 14" id="KW-0028">Amino-acid biosynthesis</keyword>
<protein>
    <recommendedName>
        <fullName evidence="5">Imidazole glycerol phosphate synthase subunit HisF</fullName>
        <ecNumber evidence="4">4.3.2.10</ecNumber>
    </recommendedName>
    <alternativeName>
        <fullName evidence="10">IGP synthase cyclase subunit</fullName>
    </alternativeName>
    <alternativeName>
        <fullName evidence="11">IGP synthase subunit HisF</fullName>
    </alternativeName>
    <alternativeName>
        <fullName evidence="12">ImGP synthase subunit HisF</fullName>
    </alternativeName>
</protein>
<evidence type="ECO:0000256" key="11">
    <source>
        <dbReference type="ARBA" id="ARBA00031409"/>
    </source>
</evidence>
<dbReference type="PANTHER" id="PTHR21235:SF2">
    <property type="entry name" value="IMIDAZOLE GLYCEROL PHOSPHATE SYNTHASE HISHF"/>
    <property type="match status" value="1"/>
</dbReference>
<dbReference type="CDD" id="cd04731">
    <property type="entry name" value="HisF"/>
    <property type="match status" value="1"/>
</dbReference>
<dbReference type="GeneID" id="300656450"/>
<reference evidence="15 16" key="1">
    <citation type="journal article" date="2016" name="Int. J. Syst. Evol. Microbiol.">
        <title>Pyruvatibacter mobilis gen. nov., sp. nov., a marine bacterium from the culture broth of Picochlorum sp. 122.</title>
        <authorList>
            <person name="Wang G."/>
            <person name="Tang M."/>
            <person name="Wu H."/>
            <person name="Dai S."/>
            <person name="Li T."/>
            <person name="Chen C."/>
            <person name="He H."/>
            <person name="Fan J."/>
            <person name="Xiang W."/>
            <person name="Li X."/>
        </authorList>
    </citation>
    <scope>NUCLEOTIDE SEQUENCE [LARGE SCALE GENOMIC DNA]</scope>
    <source>
        <strain evidence="15 16">GYP-11</strain>
    </source>
</reference>
<evidence type="ECO:0000313" key="15">
    <source>
        <dbReference type="EMBL" id="NBG94394.1"/>
    </source>
</evidence>
<gene>
    <name evidence="15" type="primary">hisF</name>
    <name evidence="15" type="ORF">GTQ45_01450</name>
</gene>
<evidence type="ECO:0000256" key="9">
    <source>
        <dbReference type="ARBA" id="ARBA00025475"/>
    </source>
</evidence>
<comment type="function">
    <text evidence="9">IGPS catalyzes the conversion of PRFAR and glutamine to IGP, AICAR and glutamate. The HisF subunit catalyzes the cyclization activity that produces IGP and AICAR from PRFAR using the ammonia provided by the HisH subunit.</text>
</comment>
<comment type="pathway">
    <text evidence="1">Amino-acid biosynthesis; L-histidine biosynthesis; L-histidine from 5-phospho-alpha-D-ribose 1-diphosphate: step 5/9.</text>
</comment>
<evidence type="ECO:0000256" key="1">
    <source>
        <dbReference type="ARBA" id="ARBA00005091"/>
    </source>
</evidence>
<dbReference type="InterPro" id="IPR013785">
    <property type="entry name" value="Aldolase_TIM"/>
</dbReference>
<dbReference type="InterPro" id="IPR011060">
    <property type="entry name" value="RibuloseP-bd_barrel"/>
</dbReference>
<comment type="catalytic activity">
    <reaction evidence="13">
        <text>5-[(5-phospho-1-deoxy-D-ribulos-1-ylimino)methylamino]-1-(5-phospho-beta-D-ribosyl)imidazole-4-carboxamide + L-glutamine = D-erythro-1-(imidazol-4-yl)glycerol 3-phosphate + 5-amino-1-(5-phospho-beta-D-ribosyl)imidazole-4-carboxamide + L-glutamate + H(+)</text>
        <dbReference type="Rhea" id="RHEA:24793"/>
        <dbReference type="ChEBI" id="CHEBI:15378"/>
        <dbReference type="ChEBI" id="CHEBI:29985"/>
        <dbReference type="ChEBI" id="CHEBI:58278"/>
        <dbReference type="ChEBI" id="CHEBI:58359"/>
        <dbReference type="ChEBI" id="CHEBI:58475"/>
        <dbReference type="ChEBI" id="CHEBI:58525"/>
        <dbReference type="EC" id="4.3.2.10"/>
    </reaction>
</comment>
<dbReference type="EC" id="4.3.2.10" evidence="4"/>
<evidence type="ECO:0000256" key="3">
    <source>
        <dbReference type="ARBA" id="ARBA00011152"/>
    </source>
</evidence>
<keyword evidence="16" id="KW-1185">Reference proteome</keyword>
<evidence type="ECO:0000256" key="2">
    <source>
        <dbReference type="ARBA" id="ARBA00009667"/>
    </source>
</evidence>
<dbReference type="Proteomes" id="UP000470384">
    <property type="component" value="Unassembled WGS sequence"/>
</dbReference>
<organism evidence="15 16">
    <name type="scientific">Pyruvatibacter mobilis</name>
    <dbReference type="NCBI Taxonomy" id="1712261"/>
    <lineage>
        <taxon>Bacteria</taxon>
        <taxon>Pseudomonadati</taxon>
        <taxon>Pseudomonadota</taxon>
        <taxon>Alphaproteobacteria</taxon>
        <taxon>Hyphomicrobiales</taxon>
        <taxon>Parvibaculaceae</taxon>
        <taxon>Pyruvatibacter</taxon>
    </lineage>
</organism>
<dbReference type="EMBL" id="WXYQ01000001">
    <property type="protein sequence ID" value="NBG94394.1"/>
    <property type="molecule type" value="Genomic_DNA"/>
</dbReference>
<dbReference type="RefSeq" id="WP_160586498.1">
    <property type="nucleotide sequence ID" value="NZ_BMHN01000001.1"/>
</dbReference>
<evidence type="ECO:0000256" key="10">
    <source>
        <dbReference type="ARBA" id="ARBA00030264"/>
    </source>
</evidence>
<evidence type="ECO:0000256" key="8">
    <source>
        <dbReference type="ARBA" id="ARBA00023239"/>
    </source>
</evidence>
<dbReference type="SUPFAM" id="SSF51366">
    <property type="entry name" value="Ribulose-phoshate binding barrel"/>
    <property type="match status" value="1"/>
</dbReference>
<evidence type="ECO:0000256" key="13">
    <source>
        <dbReference type="ARBA" id="ARBA00047838"/>
    </source>
</evidence>
<dbReference type="PANTHER" id="PTHR21235">
    <property type="entry name" value="IMIDAZOLE GLYCEROL PHOSPHATE SYNTHASE SUBUNIT HISF/H IGP SYNTHASE SUBUNIT HISF/H"/>
    <property type="match status" value="1"/>
</dbReference>
<evidence type="ECO:0000313" key="16">
    <source>
        <dbReference type="Proteomes" id="UP000470384"/>
    </source>
</evidence>
<name>A0A845Q7J9_9HYPH</name>
<evidence type="ECO:0000256" key="12">
    <source>
        <dbReference type="ARBA" id="ARBA00032401"/>
    </source>
</evidence>
<comment type="subunit">
    <text evidence="3">Heterodimer of HisH and HisF.</text>
</comment>
<keyword evidence="8 15" id="KW-0456">Lyase</keyword>
<dbReference type="UniPathway" id="UPA00031">
    <property type="reaction ID" value="UER00010"/>
</dbReference>
<evidence type="ECO:0000256" key="6">
    <source>
        <dbReference type="ARBA" id="ARBA00022605"/>
    </source>
</evidence>
<evidence type="ECO:0000256" key="14">
    <source>
        <dbReference type="RuleBase" id="RU003657"/>
    </source>
</evidence>
<comment type="caution">
    <text evidence="15">The sequence shown here is derived from an EMBL/GenBank/DDBJ whole genome shotgun (WGS) entry which is preliminary data.</text>
</comment>
<dbReference type="AlphaFoldDB" id="A0A845Q7J9"/>
<sequence>MKTRVIPVLLLQDDGLVKTTKFKNPRYVGDPINSVRIFNEKEVDELIFLDIGASLSGRGPTFELLERIAGEAFMPMAYGGGLTNLKQVKTIFSLGFEKVVLNSTIFSNPKLIEEIVKIFGAQAVVACVDVRRSLFGRHTVYSHGGRTKQQVKLVPYLKALEEMGVGEVMIQSVDRDGTMAGYDIEITQIASQNVSMPVIACGGAGSLEHFVDAVTDGSATAVAAGSMFVYKGVHRAVLINYPPRQSLKSILP</sequence>
<accession>A0A845Q7J9</accession>